<organism evidence="1 2">
    <name type="scientific">Scortum barcoo</name>
    <name type="common">barcoo grunter</name>
    <dbReference type="NCBI Taxonomy" id="214431"/>
    <lineage>
        <taxon>Eukaryota</taxon>
        <taxon>Metazoa</taxon>
        <taxon>Chordata</taxon>
        <taxon>Craniata</taxon>
        <taxon>Vertebrata</taxon>
        <taxon>Euteleostomi</taxon>
        <taxon>Actinopterygii</taxon>
        <taxon>Neopterygii</taxon>
        <taxon>Teleostei</taxon>
        <taxon>Neoteleostei</taxon>
        <taxon>Acanthomorphata</taxon>
        <taxon>Eupercaria</taxon>
        <taxon>Centrarchiformes</taxon>
        <taxon>Terapontoidei</taxon>
        <taxon>Terapontidae</taxon>
        <taxon>Scortum</taxon>
    </lineage>
</organism>
<protein>
    <submittedName>
        <fullName evidence="1">Uncharacterized protein</fullName>
    </submittedName>
</protein>
<reference evidence="1" key="1">
    <citation type="submission" date="2022-04" db="EMBL/GenBank/DDBJ databases">
        <title>Jade perch genome.</title>
        <authorList>
            <person name="Chao B."/>
        </authorList>
    </citation>
    <scope>NUCLEOTIDE SEQUENCE</scope>
    <source>
        <strain evidence="1">CB-2022</strain>
    </source>
</reference>
<sequence length="1923" mass="209328">MNKDKDPECTTSEGNGMVFTHARHVTFSDVCSDGADVKPQVEEEEMEDNSFSENGMQCAEGVTDPRVIKTEAEEMEDSEHFPEAEKEREIVPKEEAEGASEDGMEEGFDEQRTEEDDDEERDGEGDEEGDTLNEPQDLSLVDYSRYDSTTLPDANAAAATGAEESYVPGAVAPRIQASGKLNCDICGLSCVSINVLLVHKRSHTGERPFHCSQCGASFTQKGNLLRHIKLHSGEKPFKCPMCSYACRRRDALSGHLRTHSVEKPFKCNHCSRSYKQRSSLEEHRERCHVYIQSKGPADRAEDGQTTRTQMGTERALLLDRLASNVAKRKSSMPQKFTGDNGVCLDLSFNRELVQRTDIKDPPPNSPGPDAHHQQQPVLTGDSDPTPSHRPYPIPLNRNDISPMGLTNGHKMGMPLMGLPHGAQPPLSMDSFHADGSQMSQPVMYSLGHLLGGLNHQNGIPHPHAQPIPLSPLEALRVVRADGEAGALPGAVYPCGHCRVIFLDYVMFTIHMGCHGFRDPLECNVCGHRSRDRYEFSSHIARGEHRLELKNNTTADPDLKSSRGIGVRVCVMKPQCGSMREMVGGCCVCSDERGWAENPLVYCDGHGCSVAVHQGPGGVTPSPDGALMALQKQPLGGPPVRTLCYLVSSGFVVLMRPAQAAGDSRGRVSEQKPASDRFWGAAGHSCLADFTLPSSAASAAEVEHAMALSRCPPVVVRRKVSHRRGWRCRKCESQERAARVRCELCPHKDGALKRTDSGGWAHVVCALYIPEVQFANVLTMEPIILQYVPHERYIKTCYICEDHGRESKAACGACMTCNRQGCRQAFHVTCAQMAGLLCEEEGPEADNVKYCGYCKHHYNKMQKKLRSSENTSSSFSHSRGRSSSPSQDKYHHHRQRKVSTVVSVCYCGGQVKSCVFLSVQSHKDKIRQKERHKKSSDSLGSSVTTSSIEKISSSHHSSKDSEGKSKKLSSHSHGHRSKKTGSTGKSCSSSSCSSSPFNTGGSLSSAQDFHQFSASSRLERDHDRGGDDHSGEERKERHRRPAVQEDEDEDDDDKEEDKDEEEEEEEEDSKYHKPPALTPADGPLAGSQGHDRSEGNSSPFENKVTISTFGSIMRITSSSGLGSSSKIRKISSSGDYKPSKSLCKPSQLSTPPILEEADLEDKATPPPLPRERRHRGNKKSSHGIYSSLKEPLSLGGGVCSTPLSLGGGVCSTSLSLGGGMCSTPLSSGFLPTHVSSLSLPSVNTVSNTQVLKKQKSSVHPGPSNSYSLTSSQPFASCLPTAPTLPPLLSQAQTSLPESDLDDCRFPCQGNSPRESLSSQSPMSCLPLLFDQRDGLGAGVRARPENVPPASSHIELLLEKHGNGEMGVNIVEMLQSLHSLQQENQRLQDQILSLTAKKERLQLLNTEMAVPFPQHVLSAQGAMHTSAQINFLSSTQDPLSTNKSPLSKSCFLNDTSFVTSSEDLHSGSPSRSSSSLSFQSTPPPQQSPASFGQPLLNGLGRGLSDGLGSISQACSSSLPMVGGLMASLAGSPQLNMNGVLGSLNGVIQSPVQNAPQPTLPALRPQPPPLNPQALAQGFQLPKSVSPSSLLSEQQKQLLLEQQQQQQQQQLQHFFTSQNFTPEQQVAVCQMLQQQRQRELQRLTLTGALTSTPNSPMIAQSPNLLSSATASPLQGNQGGSLFGLQDNALHKPGVQYCLQSTQAVSAARVPCMVKVSAGKHYAWCACGHSKKQPFCDGSHRTKAPSISPLRFTPEKDRMVLLCACKQTKNAPYCDGSHFRVIFRDAVKHERVGEHVRAHMEQGNLQTDLDNSCDSVQVPYLITICPQVQLSTLPPEPVIPSKKPFKVELVGGKRYSWCTCGHSKKQPFCDGSHKTKAKGLPPLRFVPEKDSTVWLCGCKYTNNPPYCDGTHKQDFIVSAPLHEPTDS</sequence>
<dbReference type="Proteomes" id="UP000831701">
    <property type="component" value="Chromosome 23"/>
</dbReference>
<proteinExistence type="predicted"/>
<dbReference type="EMBL" id="CM041553">
    <property type="protein sequence ID" value="KAI3352722.1"/>
    <property type="molecule type" value="Genomic_DNA"/>
</dbReference>
<name>A0ACB8VAN3_9TELE</name>
<keyword evidence="2" id="KW-1185">Reference proteome</keyword>
<evidence type="ECO:0000313" key="2">
    <source>
        <dbReference type="Proteomes" id="UP000831701"/>
    </source>
</evidence>
<gene>
    <name evidence="1" type="ORF">L3Q82_019303</name>
</gene>
<accession>A0ACB8VAN3</accession>
<evidence type="ECO:0000313" key="1">
    <source>
        <dbReference type="EMBL" id="KAI3352722.1"/>
    </source>
</evidence>
<comment type="caution">
    <text evidence="1">The sequence shown here is derived from an EMBL/GenBank/DDBJ whole genome shotgun (WGS) entry which is preliminary data.</text>
</comment>